<protein>
    <submittedName>
        <fullName evidence="1">2,3-diaminopropionate biosynthesis protein SbnB</fullName>
    </submittedName>
</protein>
<accession>A0A7D4C9I5</accession>
<organism evidence="1 2">
    <name type="scientific">Kroppenstedtia pulmonis</name>
    <dbReference type="NCBI Taxonomy" id="1380685"/>
    <lineage>
        <taxon>Bacteria</taxon>
        <taxon>Bacillati</taxon>
        <taxon>Bacillota</taxon>
        <taxon>Bacilli</taxon>
        <taxon>Bacillales</taxon>
        <taxon>Thermoactinomycetaceae</taxon>
        <taxon>Kroppenstedtia</taxon>
    </lineage>
</organism>
<dbReference type="SUPFAM" id="SSF51735">
    <property type="entry name" value="NAD(P)-binding Rossmann-fold domains"/>
    <property type="match status" value="1"/>
</dbReference>
<dbReference type="AlphaFoldDB" id="A0A7D4C9I5"/>
<dbReference type="PANTHER" id="PTHR13812">
    <property type="entry name" value="KETIMINE REDUCTASE MU-CRYSTALLIN"/>
    <property type="match status" value="1"/>
</dbReference>
<name>A0A7D4C9I5_9BACL</name>
<dbReference type="EMBL" id="CP048104">
    <property type="protein sequence ID" value="QKG86076.1"/>
    <property type="molecule type" value="Genomic_DNA"/>
</dbReference>
<dbReference type="Gene3D" id="3.40.50.720">
    <property type="entry name" value="NAD(P)-binding Rossmann-like Domain"/>
    <property type="match status" value="1"/>
</dbReference>
<sequence length="343" mass="38284">MTVLYLSQQDIREIGGDRSHLYVEAVRQALIAHARGEFVQPLKPYLRVEPEGHIADRIIAMPAHIGSPGMSGIKWVGSKHDNPDKRGLERASALIILNDPKTHYPVAVMEGSLISGMRTAAVTVLAARYLAREGFEQVGIIGCGVIARMHTFSLLEQFPAIRRILLHDQNAEAANRLALLLRKRYPKLAVTVTDTPRITVEQAEVLVPCTVTDRPYIPLEWIPKGAFVSNISIMDLHKEVFTGVDKVVVDDWDQSNRERKVIHQLVLEGRFSRNHLHGELGEIIIGTKPGREKEDERIVLNPMGMAIEDIACAEAIYRRALEQHGGRLLPLYASTRDSEVGQV</sequence>
<dbReference type="InterPro" id="IPR023401">
    <property type="entry name" value="ODC_N"/>
</dbReference>
<dbReference type="InterPro" id="IPR003462">
    <property type="entry name" value="ODC_Mu_crystall"/>
</dbReference>
<dbReference type="Proteomes" id="UP000503088">
    <property type="component" value="Chromosome"/>
</dbReference>
<dbReference type="PANTHER" id="PTHR13812:SF19">
    <property type="entry name" value="KETIMINE REDUCTASE MU-CRYSTALLIN"/>
    <property type="match status" value="1"/>
</dbReference>
<proteinExistence type="predicted"/>
<dbReference type="NCBIfam" id="TIGR03944">
    <property type="entry name" value="dehyd_SbnB_fam"/>
    <property type="match status" value="1"/>
</dbReference>
<evidence type="ECO:0000313" key="1">
    <source>
        <dbReference type="EMBL" id="QKG86076.1"/>
    </source>
</evidence>
<evidence type="ECO:0000313" key="2">
    <source>
        <dbReference type="Proteomes" id="UP000503088"/>
    </source>
</evidence>
<dbReference type="GO" id="GO:0019290">
    <property type="term" value="P:siderophore biosynthetic process"/>
    <property type="evidence" value="ECO:0007669"/>
    <property type="project" value="InterPro"/>
</dbReference>
<dbReference type="KEGG" id="kpul:GXN76_14220"/>
<dbReference type="GO" id="GO:0005737">
    <property type="term" value="C:cytoplasm"/>
    <property type="evidence" value="ECO:0007669"/>
    <property type="project" value="TreeGrafter"/>
</dbReference>
<dbReference type="InterPro" id="IPR023866">
    <property type="entry name" value="SbnB"/>
</dbReference>
<dbReference type="PIRSF" id="PIRSF001439">
    <property type="entry name" value="CryM"/>
    <property type="match status" value="1"/>
</dbReference>
<keyword evidence="2" id="KW-1185">Reference proteome</keyword>
<dbReference type="Gene3D" id="3.30.1780.10">
    <property type="entry name" value="ornithine cyclodeaminase, domain 1"/>
    <property type="match status" value="1"/>
</dbReference>
<gene>
    <name evidence="1" type="primary">sbnB</name>
    <name evidence="1" type="ORF">GXN76_14220</name>
</gene>
<reference evidence="1 2" key="1">
    <citation type="submission" date="2020-01" db="EMBL/GenBank/DDBJ databases">
        <authorList>
            <person name="Gulvik C.A."/>
            <person name="Batra D.G."/>
        </authorList>
    </citation>
    <scope>NUCLEOTIDE SEQUENCE [LARGE SCALE GENOMIC DNA]</scope>
    <source>
        <strain evidence="1 2">W9323</strain>
    </source>
</reference>
<dbReference type="InterPro" id="IPR036291">
    <property type="entry name" value="NAD(P)-bd_dom_sf"/>
</dbReference>
<dbReference type="Pfam" id="PF02423">
    <property type="entry name" value="OCD_Mu_crystall"/>
    <property type="match status" value="1"/>
</dbReference>
<dbReference type="GO" id="GO:0016639">
    <property type="term" value="F:oxidoreductase activity, acting on the CH-NH2 group of donors, NAD or NADP as acceptor"/>
    <property type="evidence" value="ECO:0007669"/>
    <property type="project" value="InterPro"/>
</dbReference>